<name>A0A8H4LYU5_9HYPO</name>
<reference evidence="2 3" key="1">
    <citation type="journal article" date="2020" name="Genome Biol. Evol.">
        <title>A new high-quality draft genome assembly of the Chinese cordyceps Ophiocordyceps sinensis.</title>
        <authorList>
            <person name="Shu R."/>
            <person name="Zhang J."/>
            <person name="Meng Q."/>
            <person name="Zhang H."/>
            <person name="Zhou G."/>
            <person name="Li M."/>
            <person name="Wu P."/>
            <person name="Zhao Y."/>
            <person name="Chen C."/>
            <person name="Qin Q."/>
        </authorList>
    </citation>
    <scope>NUCLEOTIDE SEQUENCE [LARGE SCALE GENOMIC DNA]</scope>
    <source>
        <strain evidence="2 3">IOZ07</strain>
    </source>
</reference>
<evidence type="ECO:0000313" key="2">
    <source>
        <dbReference type="EMBL" id="KAF4507928.1"/>
    </source>
</evidence>
<evidence type="ECO:0000256" key="1">
    <source>
        <dbReference type="SAM" id="MobiDB-lite"/>
    </source>
</evidence>
<accession>A0A8H4LYU5</accession>
<feature type="compositionally biased region" description="Low complexity" evidence="1">
    <location>
        <begin position="1"/>
        <end position="14"/>
    </location>
</feature>
<feature type="compositionally biased region" description="Basic and acidic residues" evidence="1">
    <location>
        <begin position="32"/>
        <end position="43"/>
    </location>
</feature>
<dbReference type="AlphaFoldDB" id="A0A8H4LYU5"/>
<keyword evidence="3" id="KW-1185">Reference proteome</keyword>
<organism evidence="2 3">
    <name type="scientific">Ophiocordyceps sinensis</name>
    <dbReference type="NCBI Taxonomy" id="72228"/>
    <lineage>
        <taxon>Eukaryota</taxon>
        <taxon>Fungi</taxon>
        <taxon>Dikarya</taxon>
        <taxon>Ascomycota</taxon>
        <taxon>Pezizomycotina</taxon>
        <taxon>Sordariomycetes</taxon>
        <taxon>Hypocreomycetidae</taxon>
        <taxon>Hypocreales</taxon>
        <taxon>Ophiocordycipitaceae</taxon>
        <taxon>Ophiocordyceps</taxon>
    </lineage>
</organism>
<sequence length="132" mass="14777">MARCRQSQPSCQRCGSRRSRGHGTRPCQPYAARDRDAHESKHDLRTEIRRLRKRKEDKDRLLDSILLLQDADVIRSVVRRLVDGNESAQALVEELQKPKPKGGEAKAQQAGCSAVEAPVADSLGRAEAHVDR</sequence>
<protein>
    <submittedName>
        <fullName evidence="2">Uncharacterized protein</fullName>
    </submittedName>
</protein>
<evidence type="ECO:0000313" key="3">
    <source>
        <dbReference type="Proteomes" id="UP000557566"/>
    </source>
</evidence>
<dbReference type="EMBL" id="JAAVMX010000005">
    <property type="protein sequence ID" value="KAF4507928.1"/>
    <property type="molecule type" value="Genomic_DNA"/>
</dbReference>
<feature type="region of interest" description="Disordered" evidence="1">
    <location>
        <begin position="1"/>
        <end position="43"/>
    </location>
</feature>
<feature type="region of interest" description="Disordered" evidence="1">
    <location>
        <begin position="95"/>
        <end position="132"/>
    </location>
</feature>
<proteinExistence type="predicted"/>
<comment type="caution">
    <text evidence="2">The sequence shown here is derived from an EMBL/GenBank/DDBJ whole genome shotgun (WGS) entry which is preliminary data.</text>
</comment>
<dbReference type="Proteomes" id="UP000557566">
    <property type="component" value="Unassembled WGS sequence"/>
</dbReference>
<feature type="compositionally biased region" description="Basic and acidic residues" evidence="1">
    <location>
        <begin position="95"/>
        <end position="104"/>
    </location>
</feature>
<gene>
    <name evidence="2" type="ORF">G6O67_004374</name>
</gene>